<protein>
    <submittedName>
        <fullName evidence="1">Uncharacterized protein</fullName>
    </submittedName>
</protein>
<organism evidence="1">
    <name type="scientific">Micromonas commoda virus</name>
    <dbReference type="NCBI Taxonomy" id="3057169"/>
    <lineage>
        <taxon>Viruses</taxon>
        <taxon>Varidnaviria</taxon>
        <taxon>Bamfordvirae</taxon>
        <taxon>Nucleocytoviricota</taxon>
        <taxon>Megaviricetes</taxon>
        <taxon>Algavirales</taxon>
        <taxon>Phycodnaviridae</taxon>
    </lineage>
</organism>
<proteinExistence type="predicted"/>
<reference evidence="1" key="1">
    <citation type="submission" date="2024-06" db="EMBL/GenBank/DDBJ databases">
        <title>Evidence of context-dependent and transient costs of resisting viral infection in isolates of the marine microalga Micromonas sp. (class Mamiellophyceae).</title>
        <authorList>
            <person name="Bedi de Silva A."/>
            <person name="Schvarcz C.R."/>
            <person name="Steward G.R."/>
            <person name="Edwards K.F."/>
        </authorList>
    </citation>
    <scope>NUCLEOTIDE SEQUENCE</scope>
    <source>
        <strain evidence="1">McV-KB2</strain>
    </source>
</reference>
<sequence>MVWNQYVYEATTGNDVDYESDNENYDNDYEHTIEDWELVYSDELRHMWNTMNTLFYDAGIEHSGKFCDFVEFCYLEHDEIERDTWEYQEQARWYEERLLHVWKHLTRIIRANVLREQVMKGASFDHFVAFAKNIMCIY</sequence>
<accession>A0AAU7YQ37</accession>
<name>A0AAU7YQ37_9PHYC</name>
<dbReference type="EMBL" id="PP911589">
    <property type="protein sequence ID" value="XCA47491.1"/>
    <property type="molecule type" value="Genomic_DNA"/>
</dbReference>
<evidence type="ECO:0000313" key="1">
    <source>
        <dbReference type="EMBL" id="XCA47491.1"/>
    </source>
</evidence>